<proteinExistence type="predicted"/>
<name>A0A4R3N2Y9_9GAMM</name>
<gene>
    <name evidence="1" type="ORF">EDC35_103435</name>
</gene>
<dbReference type="OrthoDB" id="5786974at2"/>
<comment type="caution">
    <text evidence="1">The sequence shown here is derived from an EMBL/GenBank/DDBJ whole genome shotgun (WGS) entry which is preliminary data.</text>
</comment>
<sequence length="102" mass="11358">MQLDQIAVGMRLARDIHDPHGCLLVRAGVLITDRHLKAFKSWGIQDIAIASDETSTPIPSRDPAVVMELRELLDAQFSLSNPDHPAVQALYQICLERALCNR</sequence>
<dbReference type="AlphaFoldDB" id="A0A4R3N2Y9"/>
<evidence type="ECO:0000313" key="2">
    <source>
        <dbReference type="Proteomes" id="UP000295717"/>
    </source>
</evidence>
<protein>
    <submittedName>
        <fullName evidence="1">Uncharacterized protein</fullName>
    </submittedName>
</protein>
<dbReference type="Proteomes" id="UP000295717">
    <property type="component" value="Unassembled WGS sequence"/>
</dbReference>
<evidence type="ECO:0000313" key="1">
    <source>
        <dbReference type="EMBL" id="TCT22336.1"/>
    </source>
</evidence>
<accession>A0A4R3N2Y9</accession>
<organism evidence="1 2">
    <name type="scientific">Thiobaca trueperi</name>
    <dbReference type="NCBI Taxonomy" id="127458"/>
    <lineage>
        <taxon>Bacteria</taxon>
        <taxon>Pseudomonadati</taxon>
        <taxon>Pseudomonadota</taxon>
        <taxon>Gammaproteobacteria</taxon>
        <taxon>Chromatiales</taxon>
        <taxon>Chromatiaceae</taxon>
        <taxon>Thiobaca</taxon>
    </lineage>
</organism>
<keyword evidence="2" id="KW-1185">Reference proteome</keyword>
<reference evidence="1 2" key="1">
    <citation type="submission" date="2019-03" db="EMBL/GenBank/DDBJ databases">
        <title>Genomic Encyclopedia of Type Strains, Phase IV (KMG-IV): sequencing the most valuable type-strain genomes for metagenomic binning, comparative biology and taxonomic classification.</title>
        <authorList>
            <person name="Goeker M."/>
        </authorList>
    </citation>
    <scope>NUCLEOTIDE SEQUENCE [LARGE SCALE GENOMIC DNA]</scope>
    <source>
        <strain evidence="1 2">DSM 13587</strain>
    </source>
</reference>
<dbReference type="RefSeq" id="WP_132976717.1">
    <property type="nucleotide sequence ID" value="NZ_SMAO01000003.1"/>
</dbReference>
<dbReference type="EMBL" id="SMAO01000003">
    <property type="protein sequence ID" value="TCT22336.1"/>
    <property type="molecule type" value="Genomic_DNA"/>
</dbReference>